<dbReference type="InterPro" id="IPR029044">
    <property type="entry name" value="Nucleotide-diphossugar_trans"/>
</dbReference>
<protein>
    <recommendedName>
        <fullName evidence="4">Glycosyl transferase</fullName>
    </recommendedName>
</protein>
<dbReference type="Pfam" id="PF04488">
    <property type="entry name" value="Gly_transf_sug"/>
    <property type="match status" value="1"/>
</dbReference>
<dbReference type="InterPro" id="IPR007577">
    <property type="entry name" value="GlycoTrfase_DXD_sugar-bd_CS"/>
</dbReference>
<evidence type="ECO:0000313" key="3">
    <source>
        <dbReference type="Proteomes" id="UP000838324"/>
    </source>
</evidence>
<evidence type="ECO:0000256" key="1">
    <source>
        <dbReference type="ARBA" id="ARBA00022679"/>
    </source>
</evidence>
<dbReference type="SUPFAM" id="SSF53448">
    <property type="entry name" value="Nucleotide-diphospho-sugar transferases"/>
    <property type="match status" value="1"/>
</dbReference>
<reference evidence="2" key="1">
    <citation type="submission" date="2022-01" db="EMBL/GenBank/DDBJ databases">
        <authorList>
            <person name="Criscuolo A."/>
        </authorList>
    </citation>
    <scope>NUCLEOTIDE SEQUENCE</scope>
    <source>
        <strain evidence="2">CIP111892</strain>
    </source>
</reference>
<dbReference type="RefSeq" id="WP_236337424.1">
    <property type="nucleotide sequence ID" value="NZ_CAKMMG010000016.1"/>
</dbReference>
<gene>
    <name evidence="2" type="ORF">PAECIP111892_05576</name>
</gene>
<comment type="caution">
    <text evidence="2">The sequence shown here is derived from an EMBL/GenBank/DDBJ whole genome shotgun (WGS) entry which is preliminary data.</text>
</comment>
<evidence type="ECO:0000313" key="2">
    <source>
        <dbReference type="EMBL" id="CAH1225181.1"/>
    </source>
</evidence>
<sequence length="239" mass="27735">MGKIPKLIHYCWFGRGELPDLAKKCIKSWQEILPDFEIKVWNEDNFDIASNNYVKEAYDAKKYAFVTDYVRLYALFHEGGIYMDTDVEVVKPLDSFLEHEAFTGFQTIDELPTGLIASVSGNHWIKENLNVYKEKSFLKQDGTFDTTANVYSITNISKKMGFKEGNDFHYLMNEVAVYPIEYFCAKDFATNKLYVTENTYAIHHFAGSWLSPKEKMKLKLRGIIGSTMYEKFKNVILNK</sequence>
<proteinExistence type="predicted"/>
<organism evidence="2 3">
    <name type="scientific">Paenibacillus auburnensis</name>
    <dbReference type="NCBI Taxonomy" id="2905649"/>
    <lineage>
        <taxon>Bacteria</taxon>
        <taxon>Bacillati</taxon>
        <taxon>Bacillota</taxon>
        <taxon>Bacilli</taxon>
        <taxon>Bacillales</taxon>
        <taxon>Paenibacillaceae</taxon>
        <taxon>Paenibacillus</taxon>
    </lineage>
</organism>
<accession>A0ABM9CUY2</accession>
<keyword evidence="1" id="KW-0808">Transferase</keyword>
<evidence type="ECO:0008006" key="4">
    <source>
        <dbReference type="Google" id="ProtNLM"/>
    </source>
</evidence>
<keyword evidence="3" id="KW-1185">Reference proteome</keyword>
<dbReference type="EMBL" id="CAKMMG010000016">
    <property type="protein sequence ID" value="CAH1225181.1"/>
    <property type="molecule type" value="Genomic_DNA"/>
</dbReference>
<dbReference type="Gene3D" id="3.90.550.20">
    <property type="match status" value="1"/>
</dbReference>
<name>A0ABM9CUY2_9BACL</name>
<dbReference type="Proteomes" id="UP000838324">
    <property type="component" value="Unassembled WGS sequence"/>
</dbReference>
<dbReference type="PANTHER" id="PTHR32385">
    <property type="entry name" value="MANNOSYL PHOSPHORYLINOSITOL CERAMIDE SYNTHASE"/>
    <property type="match status" value="1"/>
</dbReference>
<dbReference type="InterPro" id="IPR051706">
    <property type="entry name" value="Glycosyltransferase_domain"/>
</dbReference>
<dbReference type="PANTHER" id="PTHR32385:SF15">
    <property type="entry name" value="INOSITOL PHOSPHOCERAMIDE MANNOSYLTRANSFERASE 1"/>
    <property type="match status" value="1"/>
</dbReference>